<comment type="caution">
    <text evidence="1">The sequence shown here is derived from an EMBL/GenBank/DDBJ whole genome shotgun (WGS) entry which is preliminary data.</text>
</comment>
<gene>
    <name evidence="1" type="ORF">CWI37_0025p0070</name>
</gene>
<accession>A0A4Q9LE24</accession>
<dbReference type="VEuPathDB" id="MicrosporidiaDB:CWI37_0025p0070"/>
<dbReference type="AlphaFoldDB" id="A0A4Q9LE24"/>
<dbReference type="Proteomes" id="UP000292362">
    <property type="component" value="Unassembled WGS sequence"/>
</dbReference>
<dbReference type="EMBL" id="PITJ01000025">
    <property type="protein sequence ID" value="TBU05311.1"/>
    <property type="molecule type" value="Genomic_DNA"/>
</dbReference>
<reference evidence="1 2" key="1">
    <citation type="submission" date="2017-12" db="EMBL/GenBank/DDBJ databases">
        <authorList>
            <person name="Pombert J.-F."/>
            <person name="Haag K.L."/>
            <person name="Ebert D."/>
        </authorList>
    </citation>
    <scope>NUCLEOTIDE SEQUENCE [LARGE SCALE GENOMIC DNA]</scope>
    <source>
        <strain evidence="1">FI-OER-3-3</strain>
    </source>
</reference>
<organism evidence="1 2">
    <name type="scientific">Hamiltosporidium tvaerminnensis</name>
    <dbReference type="NCBI Taxonomy" id="1176355"/>
    <lineage>
        <taxon>Eukaryota</taxon>
        <taxon>Fungi</taxon>
        <taxon>Fungi incertae sedis</taxon>
        <taxon>Microsporidia</taxon>
        <taxon>Dubosqiidae</taxon>
        <taxon>Hamiltosporidium</taxon>
    </lineage>
</organism>
<sequence>MNRYILECLKNPKLEYGTVFLFMEKKLPIQYFKEENTYTLSGKNFVLDIKNDISKIFFVEDSYNVHFEYLEFYFNKLLSKKDFFTFFFAFKYFLYFDYSSKNDNNSNILKFHSGLWFCECLSSENPCIIYDIHQLVKMSEKSENRNAFYNIFTHRYEIFYEKYILPVFDKSISAETIDYKEKIKNIYFYNLSGGNYTYPHECIEINLNSKVYKICKNLDVYVGEYKIPELSFLLKCGKGLQESCDIISKLKK</sequence>
<name>A0A4Q9LE24_9MICR</name>
<proteinExistence type="predicted"/>
<evidence type="ECO:0000313" key="2">
    <source>
        <dbReference type="Proteomes" id="UP000292362"/>
    </source>
</evidence>
<evidence type="ECO:0000313" key="1">
    <source>
        <dbReference type="EMBL" id="TBU05311.1"/>
    </source>
</evidence>
<protein>
    <submittedName>
        <fullName evidence="1">Uncharacterized protein</fullName>
    </submittedName>
</protein>